<comment type="caution">
    <text evidence="1">The sequence shown here is derived from an EMBL/GenBank/DDBJ whole genome shotgun (WGS) entry which is preliminary data.</text>
</comment>
<dbReference type="GeneID" id="94294088"/>
<dbReference type="AlphaFoldDB" id="A0A9P8LY57"/>
<accession>A0A9P8LY57</accession>
<evidence type="ECO:0000313" key="1">
    <source>
        <dbReference type="EMBL" id="KAH0576719.1"/>
    </source>
</evidence>
<dbReference type="EMBL" id="AUWU02000001">
    <property type="protein sequence ID" value="KAH0576719.1"/>
    <property type="molecule type" value="Genomic_DNA"/>
</dbReference>
<protein>
    <submittedName>
        <fullName evidence="1">Uncharacterized protein</fullName>
    </submittedName>
</protein>
<dbReference type="Proteomes" id="UP000018208">
    <property type="component" value="Unassembled WGS sequence"/>
</dbReference>
<name>A0A9P8LY57_9EUKA</name>
<dbReference type="RefSeq" id="XP_067767492.1">
    <property type="nucleotide sequence ID" value="XM_067904010.1"/>
</dbReference>
<sequence>MDVRLLLLQQLVYPYPQCIDSAQKLPIKPLSLELNQKYSNSVQLLQISNQEIISNFTKIHSDYMYTKDTINTYKSVLNELTNINCKYQQAIKAPLTLSIIRTQFELLQLINPHILPYEMDNFIANNLTDLSECQLIYQKIKKFYRSADIFLIENFKQEQLLMEQLTKKSFEKQLTVYTLISKFKQSLDQIIVNVKTKDFKELPILIEFQPFSSDLLQTSLDIIFGEIERFFKQYFTSFWFVVTRQFDIAFIKSSKQYDKNLQISIIDAFNICIQQFNDYTIELLKVTQLYNHLDFNFYYTDYLENRPSQVNLINQIAKFAKKFITRKDSKNLFIDSFYNCKYNIKQKQFSQELIFTFIGRVLLVLNQVVCDCLNIDQEKYVSDVVGQLSIAGQDVFIKETICSMSKMLAESLSRK</sequence>
<keyword evidence="2" id="KW-1185">Reference proteome</keyword>
<evidence type="ECO:0000313" key="2">
    <source>
        <dbReference type="Proteomes" id="UP000018208"/>
    </source>
</evidence>
<reference evidence="1 2" key="1">
    <citation type="journal article" date="2014" name="PLoS Genet.">
        <title>The Genome of Spironucleus salmonicida Highlights a Fish Pathogen Adapted to Fluctuating Environments.</title>
        <authorList>
            <person name="Xu F."/>
            <person name="Jerlstrom-Hultqvist J."/>
            <person name="Einarsson E."/>
            <person name="Astvaldsson A."/>
            <person name="Svard S.G."/>
            <person name="Andersson J.O."/>
        </authorList>
    </citation>
    <scope>NUCLEOTIDE SEQUENCE [LARGE SCALE GENOMIC DNA]</scope>
    <source>
        <strain evidence="1 2">ATCC 50377</strain>
    </source>
</reference>
<proteinExistence type="predicted"/>
<organism evidence="1 2">
    <name type="scientific">Spironucleus salmonicida</name>
    <dbReference type="NCBI Taxonomy" id="348837"/>
    <lineage>
        <taxon>Eukaryota</taxon>
        <taxon>Metamonada</taxon>
        <taxon>Diplomonadida</taxon>
        <taxon>Hexamitidae</taxon>
        <taxon>Hexamitinae</taxon>
        <taxon>Spironucleus</taxon>
    </lineage>
</organism>
<dbReference type="KEGG" id="ssao:94294088"/>
<gene>
    <name evidence="1" type="ORF">SS50377_20065</name>
</gene>